<keyword evidence="9" id="KW-0067">ATP-binding</keyword>
<dbReference type="AlphaFoldDB" id="A0A4Q9KBZ1"/>
<dbReference type="UniPathway" id="UPA00060">
    <property type="reaction ID" value="UER00139"/>
</dbReference>
<keyword evidence="11" id="KW-0784">Thiamine biosynthesis</keyword>
<evidence type="ECO:0000256" key="11">
    <source>
        <dbReference type="ARBA" id="ARBA00022977"/>
    </source>
</evidence>
<comment type="cofactor">
    <cofactor evidence="2">
        <name>Mg(2+)</name>
        <dbReference type="ChEBI" id="CHEBI:18420"/>
    </cofactor>
</comment>
<organism evidence="12 13">
    <name type="scientific">Propioniciclava sinopodophylli</name>
    <dbReference type="NCBI Taxonomy" id="1837344"/>
    <lineage>
        <taxon>Bacteria</taxon>
        <taxon>Bacillati</taxon>
        <taxon>Actinomycetota</taxon>
        <taxon>Actinomycetes</taxon>
        <taxon>Propionibacteriales</taxon>
        <taxon>Propionibacteriaceae</taxon>
        <taxon>Propioniciclava</taxon>
    </lineage>
</organism>
<keyword evidence="8" id="KW-0418">Kinase</keyword>
<keyword evidence="10" id="KW-0460">Magnesium</keyword>
<evidence type="ECO:0000256" key="3">
    <source>
        <dbReference type="ARBA" id="ARBA00004868"/>
    </source>
</evidence>
<dbReference type="GO" id="GO:0009229">
    <property type="term" value="P:thiamine diphosphate biosynthetic process"/>
    <property type="evidence" value="ECO:0007669"/>
    <property type="project" value="UniProtKB-UniPathway"/>
</dbReference>
<dbReference type="InterPro" id="IPR000417">
    <property type="entry name" value="Hyethyz_kinase"/>
</dbReference>
<comment type="caution">
    <text evidence="12">The sequence shown here is derived from an EMBL/GenBank/DDBJ whole genome shotgun (WGS) entry which is preliminary data.</text>
</comment>
<keyword evidence="13" id="KW-1185">Reference proteome</keyword>
<evidence type="ECO:0000256" key="4">
    <source>
        <dbReference type="ARBA" id="ARBA00012129"/>
    </source>
</evidence>
<keyword evidence="5" id="KW-0808">Transferase</keyword>
<dbReference type="GO" id="GO:0000287">
    <property type="term" value="F:magnesium ion binding"/>
    <property type="evidence" value="ECO:0007669"/>
    <property type="project" value="InterPro"/>
</dbReference>
<protein>
    <recommendedName>
        <fullName evidence="4">hydroxyethylthiazole kinase</fullName>
        <ecNumber evidence="4">2.7.1.50</ecNumber>
    </recommendedName>
</protein>
<reference evidence="12 13" key="1">
    <citation type="submission" date="2019-01" db="EMBL/GenBank/DDBJ databases">
        <title>Lactibacter flavus gen. nov., sp. nov., a novel bacterium of the family Propionibacteriaceae isolated from raw milk and dairy products.</title>
        <authorList>
            <person name="Huptas C."/>
            <person name="Wenning M."/>
            <person name="Breitenwieser F."/>
            <person name="Doll E."/>
            <person name="Von Neubeck M."/>
            <person name="Busse H.-J."/>
            <person name="Scherer S."/>
        </authorList>
    </citation>
    <scope>NUCLEOTIDE SEQUENCE [LARGE SCALE GENOMIC DNA]</scope>
    <source>
        <strain evidence="12 13">KCTC 33808</strain>
    </source>
</reference>
<dbReference type="InterPro" id="IPR029056">
    <property type="entry name" value="Ribokinase-like"/>
</dbReference>
<keyword evidence="7" id="KW-0547">Nucleotide-binding</keyword>
<proteinExistence type="predicted"/>
<accession>A0A4Q9KBZ1</accession>
<comment type="catalytic activity">
    <reaction evidence="1">
        <text>5-(2-hydroxyethyl)-4-methylthiazole + ATP = 4-methyl-5-(2-phosphooxyethyl)-thiazole + ADP + H(+)</text>
        <dbReference type="Rhea" id="RHEA:24212"/>
        <dbReference type="ChEBI" id="CHEBI:15378"/>
        <dbReference type="ChEBI" id="CHEBI:17957"/>
        <dbReference type="ChEBI" id="CHEBI:30616"/>
        <dbReference type="ChEBI" id="CHEBI:58296"/>
        <dbReference type="ChEBI" id="CHEBI:456216"/>
        <dbReference type="EC" id="2.7.1.50"/>
    </reaction>
</comment>
<dbReference type="SUPFAM" id="SSF53613">
    <property type="entry name" value="Ribokinase-like"/>
    <property type="match status" value="1"/>
</dbReference>
<dbReference type="RefSeq" id="WP_131168986.1">
    <property type="nucleotide sequence ID" value="NZ_SDMQ01000011.1"/>
</dbReference>
<evidence type="ECO:0000256" key="9">
    <source>
        <dbReference type="ARBA" id="ARBA00022840"/>
    </source>
</evidence>
<dbReference type="Proteomes" id="UP000292373">
    <property type="component" value="Unassembled WGS sequence"/>
</dbReference>
<evidence type="ECO:0000256" key="1">
    <source>
        <dbReference type="ARBA" id="ARBA00001771"/>
    </source>
</evidence>
<dbReference type="GO" id="GO:0005524">
    <property type="term" value="F:ATP binding"/>
    <property type="evidence" value="ECO:0007669"/>
    <property type="project" value="UniProtKB-KW"/>
</dbReference>
<dbReference type="EC" id="2.7.1.50" evidence="4"/>
<name>A0A4Q9KBZ1_9ACTN</name>
<evidence type="ECO:0000256" key="8">
    <source>
        <dbReference type="ARBA" id="ARBA00022777"/>
    </source>
</evidence>
<evidence type="ECO:0000313" key="13">
    <source>
        <dbReference type="Proteomes" id="UP000292373"/>
    </source>
</evidence>
<evidence type="ECO:0000313" key="12">
    <source>
        <dbReference type="EMBL" id="TBT83533.1"/>
    </source>
</evidence>
<dbReference type="Gene3D" id="3.40.1190.20">
    <property type="match status" value="2"/>
</dbReference>
<evidence type="ECO:0000256" key="5">
    <source>
        <dbReference type="ARBA" id="ARBA00022679"/>
    </source>
</evidence>
<dbReference type="Pfam" id="PF02110">
    <property type="entry name" value="HK"/>
    <property type="match status" value="2"/>
</dbReference>
<keyword evidence="6" id="KW-0479">Metal-binding</keyword>
<sequence>MPRSGLALTIGFAAEAVREGSPLIHCVAPRAATSFVAEVLHGAGARSVVTGTSPDALAAALSADAVMLDLGTIVSEWSDAVNPTAAQLRASGTPWVLDATPLGRESLRPDRVRGLLGHRPSVVRASGAEIDNVRIEAIDGALALGEAEIRVLAGGTEVAVLPGSEMLAQIPGVRAAVSALMAACATATGPLEAALAGAAWLALAAERAEGDSKGPASFRIALVDSLWTVRGDEIAEYLDV</sequence>
<dbReference type="GO" id="GO:0004417">
    <property type="term" value="F:hydroxyethylthiazole kinase activity"/>
    <property type="evidence" value="ECO:0007669"/>
    <property type="project" value="UniProtKB-EC"/>
</dbReference>
<evidence type="ECO:0000256" key="10">
    <source>
        <dbReference type="ARBA" id="ARBA00022842"/>
    </source>
</evidence>
<dbReference type="OrthoDB" id="8909021at2"/>
<gene>
    <name evidence="12" type="ORF">ET989_11290</name>
</gene>
<dbReference type="EMBL" id="SDMQ01000011">
    <property type="protein sequence ID" value="TBT83533.1"/>
    <property type="molecule type" value="Genomic_DNA"/>
</dbReference>
<evidence type="ECO:0000256" key="6">
    <source>
        <dbReference type="ARBA" id="ARBA00022723"/>
    </source>
</evidence>
<evidence type="ECO:0000256" key="7">
    <source>
        <dbReference type="ARBA" id="ARBA00022741"/>
    </source>
</evidence>
<evidence type="ECO:0000256" key="2">
    <source>
        <dbReference type="ARBA" id="ARBA00001946"/>
    </source>
</evidence>
<comment type="pathway">
    <text evidence="3">Cofactor biosynthesis; thiamine diphosphate biosynthesis; 4-methyl-5-(2-phosphoethyl)-thiazole from 5-(2-hydroxyethyl)-4-methylthiazole: step 1/1.</text>
</comment>
<dbReference type="GO" id="GO:0009228">
    <property type="term" value="P:thiamine biosynthetic process"/>
    <property type="evidence" value="ECO:0007669"/>
    <property type="project" value="UniProtKB-KW"/>
</dbReference>